<feature type="compositionally biased region" description="Low complexity" evidence="1">
    <location>
        <begin position="89"/>
        <end position="103"/>
    </location>
</feature>
<reference evidence="2" key="1">
    <citation type="journal article" date="2021" name="J Fungi (Basel)">
        <title>Virulence traits and population genomics of the black yeast Aureobasidium melanogenum.</title>
        <authorList>
            <person name="Cernosa A."/>
            <person name="Sun X."/>
            <person name="Gostincar C."/>
            <person name="Fang C."/>
            <person name="Gunde-Cimerman N."/>
            <person name="Song Z."/>
        </authorList>
    </citation>
    <scope>NUCLEOTIDE SEQUENCE</scope>
    <source>
        <strain evidence="2">EXF-9298</strain>
    </source>
</reference>
<keyword evidence="3" id="KW-1185">Reference proteome</keyword>
<accession>A0A9P8EYR2</accession>
<evidence type="ECO:0000256" key="1">
    <source>
        <dbReference type="SAM" id="MobiDB-lite"/>
    </source>
</evidence>
<name>A0A9P8EYR2_AURME</name>
<evidence type="ECO:0000313" key="3">
    <source>
        <dbReference type="Proteomes" id="UP000729357"/>
    </source>
</evidence>
<dbReference type="Proteomes" id="UP000729357">
    <property type="component" value="Unassembled WGS sequence"/>
</dbReference>
<comment type="caution">
    <text evidence="2">The sequence shown here is derived from an EMBL/GenBank/DDBJ whole genome shotgun (WGS) entry which is preliminary data.</text>
</comment>
<feature type="compositionally biased region" description="Polar residues" evidence="1">
    <location>
        <begin position="106"/>
        <end position="116"/>
    </location>
</feature>
<feature type="compositionally biased region" description="Polar residues" evidence="1">
    <location>
        <begin position="52"/>
        <end position="66"/>
    </location>
</feature>
<protein>
    <submittedName>
        <fullName evidence="2">Uncharacterized protein</fullName>
    </submittedName>
</protein>
<proteinExistence type="predicted"/>
<evidence type="ECO:0000313" key="2">
    <source>
        <dbReference type="EMBL" id="KAG9914781.1"/>
    </source>
</evidence>
<reference evidence="2" key="2">
    <citation type="submission" date="2021-08" db="EMBL/GenBank/DDBJ databases">
        <authorList>
            <person name="Gostincar C."/>
            <person name="Sun X."/>
            <person name="Song Z."/>
            <person name="Gunde-Cimerman N."/>
        </authorList>
    </citation>
    <scope>NUCLEOTIDE SEQUENCE</scope>
    <source>
        <strain evidence="2">EXF-9298</strain>
    </source>
</reference>
<dbReference type="EMBL" id="JAHFXS010009664">
    <property type="protein sequence ID" value="KAG9914781.1"/>
    <property type="molecule type" value="Genomic_DNA"/>
</dbReference>
<organism evidence="2 3">
    <name type="scientific">Aureobasidium melanogenum</name>
    <name type="common">Aureobasidium pullulans var. melanogenum</name>
    <dbReference type="NCBI Taxonomy" id="46634"/>
    <lineage>
        <taxon>Eukaryota</taxon>
        <taxon>Fungi</taxon>
        <taxon>Dikarya</taxon>
        <taxon>Ascomycota</taxon>
        <taxon>Pezizomycotina</taxon>
        <taxon>Dothideomycetes</taxon>
        <taxon>Dothideomycetidae</taxon>
        <taxon>Dothideales</taxon>
        <taxon>Saccotheciaceae</taxon>
        <taxon>Aureobasidium</taxon>
    </lineage>
</organism>
<sequence>MQENPELYGLRRSGRARPTRRIIESSDEEQDDNDSGSDVNPGRARKRLRPATSRNASVRQSDSGSESDSDTYGGARGREFAKKHRRRLQGASSRSASGLAGDLRFSTRQAGKVTTYNEEDGDDFSEEDTENMTPNYWVAAEDNSP</sequence>
<feature type="compositionally biased region" description="Acidic residues" evidence="1">
    <location>
        <begin position="25"/>
        <end position="35"/>
    </location>
</feature>
<feature type="compositionally biased region" description="Acidic residues" evidence="1">
    <location>
        <begin position="117"/>
        <end position="130"/>
    </location>
</feature>
<feature type="non-terminal residue" evidence="2">
    <location>
        <position position="1"/>
    </location>
</feature>
<feature type="region of interest" description="Disordered" evidence="1">
    <location>
        <begin position="1"/>
        <end position="145"/>
    </location>
</feature>
<dbReference type="AlphaFoldDB" id="A0A9P8EYR2"/>
<gene>
    <name evidence="2" type="ORF">KCU98_g23128</name>
</gene>